<dbReference type="InterPro" id="IPR036249">
    <property type="entry name" value="Thioredoxin-like_sf"/>
</dbReference>
<dbReference type="Gene3D" id="3.40.30.10">
    <property type="entry name" value="Glutaredoxin"/>
    <property type="match status" value="1"/>
</dbReference>
<comment type="caution">
    <text evidence="2">The sequence shown here is derived from an EMBL/GenBank/DDBJ whole genome shotgun (WGS) entry which is preliminary data.</text>
</comment>
<dbReference type="RefSeq" id="WP_396679215.1">
    <property type="nucleotide sequence ID" value="NZ_JBIRPU010000007.1"/>
</dbReference>
<keyword evidence="3" id="KW-1185">Reference proteome</keyword>
<organism evidence="2 3">
    <name type="scientific">Micromonospora rubida</name>
    <dbReference type="NCBI Taxonomy" id="2697657"/>
    <lineage>
        <taxon>Bacteria</taxon>
        <taxon>Bacillati</taxon>
        <taxon>Actinomycetota</taxon>
        <taxon>Actinomycetes</taxon>
        <taxon>Micromonosporales</taxon>
        <taxon>Micromonosporaceae</taxon>
        <taxon>Micromonospora</taxon>
    </lineage>
</organism>
<evidence type="ECO:0000313" key="2">
    <source>
        <dbReference type="EMBL" id="MFI0793622.1"/>
    </source>
</evidence>
<dbReference type="InterPro" id="IPR013766">
    <property type="entry name" value="Thioredoxin_domain"/>
</dbReference>
<evidence type="ECO:0000259" key="1">
    <source>
        <dbReference type="PROSITE" id="PS51352"/>
    </source>
</evidence>
<protein>
    <submittedName>
        <fullName evidence="2">TlpA family protein disulfide reductase</fullName>
    </submittedName>
</protein>
<dbReference type="PROSITE" id="PS51352">
    <property type="entry name" value="THIOREDOXIN_2"/>
    <property type="match status" value="1"/>
</dbReference>
<dbReference type="EMBL" id="JBIRPU010000007">
    <property type="protein sequence ID" value="MFI0793622.1"/>
    <property type="molecule type" value="Genomic_DNA"/>
</dbReference>
<name>A0ABW7SIX1_9ACTN</name>
<feature type="domain" description="Thioredoxin" evidence="1">
    <location>
        <begin position="33"/>
        <end position="163"/>
    </location>
</feature>
<dbReference type="Proteomes" id="UP001611075">
    <property type="component" value="Unassembled WGS sequence"/>
</dbReference>
<dbReference type="SUPFAM" id="SSF52833">
    <property type="entry name" value="Thioredoxin-like"/>
    <property type="match status" value="1"/>
</dbReference>
<proteinExistence type="predicted"/>
<reference evidence="2 3" key="1">
    <citation type="submission" date="2024-10" db="EMBL/GenBank/DDBJ databases">
        <title>The Natural Products Discovery Center: Release of the First 8490 Sequenced Strains for Exploring Actinobacteria Biosynthetic Diversity.</title>
        <authorList>
            <person name="Kalkreuter E."/>
            <person name="Kautsar S.A."/>
            <person name="Yang D."/>
            <person name="Bader C.D."/>
            <person name="Teijaro C.N."/>
            <person name="Fluegel L."/>
            <person name="Davis C.M."/>
            <person name="Simpson J.R."/>
            <person name="Lauterbach L."/>
            <person name="Steele A.D."/>
            <person name="Gui C."/>
            <person name="Meng S."/>
            <person name="Li G."/>
            <person name="Viehrig K."/>
            <person name="Ye F."/>
            <person name="Su P."/>
            <person name="Kiefer A.F."/>
            <person name="Nichols A."/>
            <person name="Cepeda A.J."/>
            <person name="Yan W."/>
            <person name="Fan B."/>
            <person name="Jiang Y."/>
            <person name="Adhikari A."/>
            <person name="Zheng C.-J."/>
            <person name="Schuster L."/>
            <person name="Cowan T.M."/>
            <person name="Smanski M.J."/>
            <person name="Chevrette M.G."/>
            <person name="De Carvalho L.P.S."/>
            <person name="Shen B."/>
        </authorList>
    </citation>
    <scope>NUCLEOTIDE SEQUENCE [LARGE SCALE GENOMIC DNA]</scope>
    <source>
        <strain evidence="2 3">NPDC021253</strain>
    </source>
</reference>
<evidence type="ECO:0000313" key="3">
    <source>
        <dbReference type="Proteomes" id="UP001611075"/>
    </source>
</evidence>
<sequence length="163" mass="17027">MSNLVLTVGVIRRLREHDVRLPTGQLEVAVRPRPMAAEMAPFTAVTTTGEHLSSTLLPTPTVVAFFSPGCRPCEVAAPRFLRYAADLPGGREQVLVVVSGGADAPAYAEQFRPVARVVVEEPAGPVQTAFGVEGSPAFGVVDQGGVIGTATRRVADLPTAVPA</sequence>
<gene>
    <name evidence="2" type="ORF">ACH4OY_13165</name>
</gene>
<accession>A0ABW7SIX1</accession>